<dbReference type="eggNOG" id="COG3138">
    <property type="taxonomic scope" value="Bacteria"/>
</dbReference>
<dbReference type="AlphaFoldDB" id="A0A0A7EKE4"/>
<dbReference type="NCBIfam" id="TIGR03244">
    <property type="entry name" value="arg_catab_AstA"/>
    <property type="match status" value="1"/>
</dbReference>
<dbReference type="InterPro" id="IPR016181">
    <property type="entry name" value="Acyl_CoA_acyltransferase"/>
</dbReference>
<dbReference type="PANTHER" id="PTHR30420:SF1">
    <property type="entry name" value="ARGININE N-SUCCINYLTRANSFERASE"/>
    <property type="match status" value="1"/>
</dbReference>
<dbReference type="Pfam" id="PF04958">
    <property type="entry name" value="AstA"/>
    <property type="match status" value="1"/>
</dbReference>
<dbReference type="InterPro" id="IPR007041">
    <property type="entry name" value="Arg_succinylTrfase_AstA/AruG"/>
</dbReference>
<dbReference type="EC" id="2.3.1.109" evidence="4"/>
<dbReference type="GO" id="GO:0006527">
    <property type="term" value="P:L-arginine catabolic process"/>
    <property type="evidence" value="ECO:0007669"/>
    <property type="project" value="UniProtKB-UniRule"/>
</dbReference>
<evidence type="ECO:0000256" key="4">
    <source>
        <dbReference type="NCBIfam" id="TIGR03244"/>
    </source>
</evidence>
<evidence type="ECO:0000256" key="2">
    <source>
        <dbReference type="ARBA" id="ARBA00022679"/>
    </source>
</evidence>
<keyword evidence="3" id="KW-0012">Acyltransferase</keyword>
<protein>
    <recommendedName>
        <fullName evidence="4">Arginine N-succinyltransferase</fullName>
        <ecNumber evidence="4">2.3.1.109</ecNumber>
    </recommendedName>
</protein>
<evidence type="ECO:0000256" key="1">
    <source>
        <dbReference type="ARBA" id="ARBA00022503"/>
    </source>
</evidence>
<dbReference type="SUPFAM" id="SSF55729">
    <property type="entry name" value="Acyl-CoA N-acyltransferases (Nat)"/>
    <property type="match status" value="1"/>
</dbReference>
<proteinExistence type="predicted"/>
<evidence type="ECO:0000256" key="3">
    <source>
        <dbReference type="ARBA" id="ARBA00023315"/>
    </source>
</evidence>
<dbReference type="EMBL" id="CP009889">
    <property type="protein sequence ID" value="AIY67120.1"/>
    <property type="molecule type" value="Genomic_DNA"/>
</dbReference>
<accession>A0A0A7EKE4</accession>
<dbReference type="GO" id="GO:0008791">
    <property type="term" value="F:arginine N-succinyltransferase activity"/>
    <property type="evidence" value="ECO:0007669"/>
    <property type="project" value="UniProtKB-UniRule"/>
</dbReference>
<gene>
    <name evidence="5" type="ORF">OM33_18810</name>
</gene>
<dbReference type="NCBIfam" id="TIGR03243">
    <property type="entry name" value="arg_catab_AOST"/>
    <property type="match status" value="1"/>
</dbReference>
<organism evidence="5 6">
    <name type="scientific">Pseudoalteromonas piratica</name>
    <dbReference type="NCBI Taxonomy" id="1348114"/>
    <lineage>
        <taxon>Bacteria</taxon>
        <taxon>Pseudomonadati</taxon>
        <taxon>Pseudomonadota</taxon>
        <taxon>Gammaproteobacteria</taxon>
        <taxon>Alteromonadales</taxon>
        <taxon>Pseudoalteromonadaceae</taxon>
        <taxon>Pseudoalteromonas</taxon>
    </lineage>
</organism>
<dbReference type="PANTHER" id="PTHR30420">
    <property type="entry name" value="N-SUCCINYLARGININE DIHYDROLASE"/>
    <property type="match status" value="1"/>
</dbReference>
<name>A0A0A7EKE4_9GAMM</name>
<dbReference type="OrthoDB" id="21121at2"/>
<keyword evidence="2 5" id="KW-0808">Transferase</keyword>
<evidence type="ECO:0000313" key="6">
    <source>
        <dbReference type="Proteomes" id="UP000030341"/>
    </source>
</evidence>
<dbReference type="RefSeq" id="WP_040135917.1">
    <property type="nucleotide sequence ID" value="NZ_CP009889.1"/>
</dbReference>
<dbReference type="STRING" id="1348114.OM33_18810"/>
<dbReference type="KEGG" id="pseo:OM33_18810"/>
<sequence length="340" mass="37835">MLVLRPIKTDDFAALKEVAKASGHGFTSLPVCDDLLERKIARAVDSFNKQVESPQDEGYLFVLEDTQSKEIVGTTAIEAAVGLDVPLYHYHMGKTVHHSSTLGVYNTVDILSMCNDYTGATEICTLFLKESHRSGLAGRFLSRIRFLFMAQHQQRFSNRVIAEMRGVSDSHGHSPFWQWLQEHFFTIDFPTADHLIGTGNKVFISELMPKYPIYANLLSEDAQKVIGKVHDKTKPALRLLEKEGFEFRGYVDLFDAGPTVEAQLDNIKSVRDSRLLTVEIGDQQSVDTFAISNLEVNEFKAVFSCNIAINESSDTAIISQEIATAIGVSAGQSIRVLKLS</sequence>
<dbReference type="HOGENOM" id="CLU_057655_0_0_6"/>
<evidence type="ECO:0000313" key="5">
    <source>
        <dbReference type="EMBL" id="AIY67120.1"/>
    </source>
</evidence>
<keyword evidence="6" id="KW-1185">Reference proteome</keyword>
<reference evidence="5 6" key="1">
    <citation type="submission" date="2014-11" db="EMBL/GenBank/DDBJ databases">
        <title>Complete Genome Sequence of Pseudoalteromonas sp. Strain OCN003 Isolated from Kaneohe Bay, Oahu, Hawaii.</title>
        <authorList>
            <person name="Beurmann S."/>
            <person name="Videau P."/>
            <person name="Ushijima B."/>
            <person name="Smith A.M."/>
            <person name="Aeby G.S."/>
            <person name="Callahan S.M."/>
            <person name="Belcaid M."/>
        </authorList>
    </citation>
    <scope>NUCLEOTIDE SEQUENCE [LARGE SCALE GENOMIC DNA]</scope>
    <source>
        <strain evidence="5 6">OCN003</strain>
    </source>
</reference>
<dbReference type="Proteomes" id="UP000030341">
    <property type="component" value="Chromosome 2"/>
</dbReference>
<keyword evidence="1" id="KW-0056">Arginine metabolism</keyword>
<dbReference type="InterPro" id="IPR017650">
    <property type="entry name" value="Arginine_N-succinylTrfase"/>
</dbReference>